<protein>
    <submittedName>
        <fullName evidence="2">Uncharacterized protein</fullName>
    </submittedName>
</protein>
<sequence length="109" mass="12256">MLSLEDTTTVMEAELRKPTAPATRLLWRCLTCVPPAVARAISSASLKPKTTRRGSPSKSPSDFEETDKRAFDRAFKLLSLPPGLARYYRDDITVMVLELFNRTEDPVLE</sequence>
<evidence type="ECO:0000313" key="3">
    <source>
        <dbReference type="Proteomes" id="UP000748531"/>
    </source>
</evidence>
<feature type="region of interest" description="Disordered" evidence="1">
    <location>
        <begin position="43"/>
        <end position="65"/>
    </location>
</feature>
<keyword evidence="3" id="KW-1185">Reference proteome</keyword>
<evidence type="ECO:0000313" key="2">
    <source>
        <dbReference type="EMBL" id="KAF5395936.1"/>
    </source>
</evidence>
<dbReference type="EMBL" id="LUCH01009764">
    <property type="protein sequence ID" value="KAF5395936.1"/>
    <property type="molecule type" value="Genomic_DNA"/>
</dbReference>
<dbReference type="Proteomes" id="UP000748531">
    <property type="component" value="Unassembled WGS sequence"/>
</dbReference>
<comment type="caution">
    <text evidence="2">The sequence shown here is derived from an EMBL/GenBank/DDBJ whole genome shotgun (WGS) entry which is preliminary data.</text>
</comment>
<name>A0A8J4SQ96_9TREM</name>
<dbReference type="AlphaFoldDB" id="A0A8J4SQ96"/>
<evidence type="ECO:0000256" key="1">
    <source>
        <dbReference type="SAM" id="MobiDB-lite"/>
    </source>
</evidence>
<proteinExistence type="predicted"/>
<dbReference type="OrthoDB" id="6276826at2759"/>
<gene>
    <name evidence="2" type="ORF">PHET_11179</name>
</gene>
<reference evidence="2" key="1">
    <citation type="submission" date="2019-05" db="EMBL/GenBank/DDBJ databases">
        <title>Annotation for the trematode Paragonimus heterotremus.</title>
        <authorList>
            <person name="Choi Y.-J."/>
        </authorList>
    </citation>
    <scope>NUCLEOTIDE SEQUENCE</scope>
    <source>
        <strain evidence="2">LC</strain>
    </source>
</reference>
<organism evidence="2 3">
    <name type="scientific">Paragonimus heterotremus</name>
    <dbReference type="NCBI Taxonomy" id="100268"/>
    <lineage>
        <taxon>Eukaryota</taxon>
        <taxon>Metazoa</taxon>
        <taxon>Spiralia</taxon>
        <taxon>Lophotrochozoa</taxon>
        <taxon>Platyhelminthes</taxon>
        <taxon>Trematoda</taxon>
        <taxon>Digenea</taxon>
        <taxon>Plagiorchiida</taxon>
        <taxon>Troglotremata</taxon>
        <taxon>Troglotrematidae</taxon>
        <taxon>Paragonimus</taxon>
    </lineage>
</organism>
<accession>A0A8J4SQ96</accession>